<dbReference type="InterPro" id="IPR013783">
    <property type="entry name" value="Ig-like_fold"/>
</dbReference>
<evidence type="ECO:0000313" key="3">
    <source>
        <dbReference type="Proteomes" id="UP000823617"/>
    </source>
</evidence>
<dbReference type="Gene3D" id="2.60.40.10">
    <property type="entry name" value="Immunoglobulins"/>
    <property type="match status" value="1"/>
</dbReference>
<feature type="chain" id="PRO_5039678983" evidence="1">
    <location>
        <begin position="22"/>
        <end position="898"/>
    </location>
</feature>
<comment type="caution">
    <text evidence="2">The sequence shown here is derived from an EMBL/GenBank/DDBJ whole genome shotgun (WGS) entry which is preliminary data.</text>
</comment>
<sequence>MKKYLLYLSCLAMALIMAGCAQEELSPVLIVKTPAPLSFNSTEGVIEYEVQNAERGISINAESDQDWIHDFVYDNDGEIRFSVDYNESGIRNAMVTVTYGPAEPAIVTVKQLSVAESGSATISVITEGPLVAEADGGEAVIEYEVENYVPGQEITATADNDWADHFEYPEYGIIKVFPEVNFYESERSAVITLSYPNADDVTIEISQKPTQSKEEPFLINVTGVTEVEATVSWLPKDETMTYVNALVPKSAMDEYGGDYDAYIRDDIEYLKNTAASEGMELKDYLSQVLKTGAKGVKWSALEPGTEYCAYAYGLTVEGEVTSRMTVVRFTTKTPEQIDCDFTFTLESSTDSKLSVRVTPSNESARYYAGIISKADYETAGSDQFIMDEIVDYIDEEIWIAQMFQVWKQWSDFTQMGEYIVSAENLFSDTEYYAYAFGLEDKGLVTTNFQKMSFTTNPYRITDDCTFDITSEVSTSYMADFVITPSNPDTRYYITCLTTDYVLSYSMADLATVIINDANEYNYDWMNGPYTFFGKQTLNSYRDLDIMPLEPSTNYTLVLFGVNGDGERTTDVFTEQFRTDVLTPSDMTFGLGVTDVMTSSVTLTCEPSRDDELYVLGCMPVSRYQEYGSDEAAIAAVVEYWSNSSMYRVTYSGEKQLQTNIDIFYNSIKPNTDYYVFAFGYMGAVTTGITKMRFTTPGSDVPVSDASVSIDYVIEDGNTLVLQDPYTYPPEQWGDKAAARITVTPGEGAQGWYFVTFTNSFSDIYLMPTDELIENVKKYGSYNVESHLVKMDWYSSIVAVAVPVDAEGIYGKPVIVEIVASYPSSSVYGVTPSFRPVVIVSPDLTDRSGHAAERPFEVKGYKAAVREDFNSRFNVEARSAEVPAGHERMFGWEAERAVQ</sequence>
<evidence type="ECO:0000256" key="1">
    <source>
        <dbReference type="SAM" id="SignalP"/>
    </source>
</evidence>
<evidence type="ECO:0000313" key="2">
    <source>
        <dbReference type="EMBL" id="MBO8456170.1"/>
    </source>
</evidence>
<dbReference type="Proteomes" id="UP000823617">
    <property type="component" value="Unassembled WGS sequence"/>
</dbReference>
<dbReference type="PROSITE" id="PS51257">
    <property type="entry name" value="PROKAR_LIPOPROTEIN"/>
    <property type="match status" value="1"/>
</dbReference>
<reference evidence="2" key="1">
    <citation type="submission" date="2020-10" db="EMBL/GenBank/DDBJ databases">
        <authorList>
            <person name="Gilroy R."/>
        </authorList>
    </citation>
    <scope>NUCLEOTIDE SEQUENCE</scope>
    <source>
        <strain evidence="2">B1-3475</strain>
    </source>
</reference>
<name>A0A9D9N0Y6_9BACT</name>
<keyword evidence="1" id="KW-0732">Signal</keyword>
<proteinExistence type="predicted"/>
<feature type="signal peptide" evidence="1">
    <location>
        <begin position="1"/>
        <end position="21"/>
    </location>
</feature>
<reference evidence="2" key="2">
    <citation type="journal article" date="2021" name="PeerJ">
        <title>Extensive microbial diversity within the chicken gut microbiome revealed by metagenomics and culture.</title>
        <authorList>
            <person name="Gilroy R."/>
            <person name="Ravi A."/>
            <person name="Getino M."/>
            <person name="Pursley I."/>
            <person name="Horton D.L."/>
            <person name="Alikhan N.F."/>
            <person name="Baker D."/>
            <person name="Gharbi K."/>
            <person name="Hall N."/>
            <person name="Watson M."/>
            <person name="Adriaenssens E.M."/>
            <person name="Foster-Nyarko E."/>
            <person name="Jarju S."/>
            <person name="Secka A."/>
            <person name="Antonio M."/>
            <person name="Oren A."/>
            <person name="Chaudhuri R.R."/>
            <person name="La Ragione R."/>
            <person name="Hildebrand F."/>
            <person name="Pallen M.J."/>
        </authorList>
    </citation>
    <scope>NUCLEOTIDE SEQUENCE</scope>
    <source>
        <strain evidence="2">B1-3475</strain>
    </source>
</reference>
<dbReference type="AlphaFoldDB" id="A0A9D9N0Y6"/>
<gene>
    <name evidence="2" type="ORF">IAC08_07185</name>
</gene>
<accession>A0A9D9N0Y6</accession>
<protein>
    <submittedName>
        <fullName evidence="2">BACON domain-containing protein</fullName>
    </submittedName>
</protein>
<organism evidence="2 3">
    <name type="scientific">Candidatus Cryptobacteroides intestinigallinarum</name>
    <dbReference type="NCBI Taxonomy" id="2840767"/>
    <lineage>
        <taxon>Bacteria</taxon>
        <taxon>Pseudomonadati</taxon>
        <taxon>Bacteroidota</taxon>
        <taxon>Bacteroidia</taxon>
        <taxon>Bacteroidales</taxon>
        <taxon>Candidatus Cryptobacteroides</taxon>
    </lineage>
</organism>
<dbReference type="EMBL" id="JADIMK010000074">
    <property type="protein sequence ID" value="MBO8456170.1"/>
    <property type="molecule type" value="Genomic_DNA"/>
</dbReference>